<accession>A0A6A4HE79</accession>
<feature type="transmembrane region" description="Helical" evidence="2">
    <location>
        <begin position="183"/>
        <end position="209"/>
    </location>
</feature>
<proteinExistence type="predicted"/>
<dbReference type="Proteomes" id="UP000799118">
    <property type="component" value="Unassembled WGS sequence"/>
</dbReference>
<dbReference type="AlphaFoldDB" id="A0A6A4HE79"/>
<name>A0A6A4HE79_9AGAR</name>
<keyword evidence="2" id="KW-0472">Membrane</keyword>
<keyword evidence="2" id="KW-1133">Transmembrane helix</keyword>
<evidence type="ECO:0000313" key="3">
    <source>
        <dbReference type="EMBL" id="KAE9396120.1"/>
    </source>
</evidence>
<evidence type="ECO:0000313" key="4">
    <source>
        <dbReference type="Proteomes" id="UP000799118"/>
    </source>
</evidence>
<evidence type="ECO:0000256" key="2">
    <source>
        <dbReference type="SAM" id="Phobius"/>
    </source>
</evidence>
<evidence type="ECO:0000256" key="1">
    <source>
        <dbReference type="SAM" id="MobiDB-lite"/>
    </source>
</evidence>
<organism evidence="3 4">
    <name type="scientific">Gymnopus androsaceus JB14</name>
    <dbReference type="NCBI Taxonomy" id="1447944"/>
    <lineage>
        <taxon>Eukaryota</taxon>
        <taxon>Fungi</taxon>
        <taxon>Dikarya</taxon>
        <taxon>Basidiomycota</taxon>
        <taxon>Agaricomycotina</taxon>
        <taxon>Agaricomycetes</taxon>
        <taxon>Agaricomycetidae</taxon>
        <taxon>Agaricales</taxon>
        <taxon>Marasmiineae</taxon>
        <taxon>Omphalotaceae</taxon>
        <taxon>Gymnopus</taxon>
    </lineage>
</organism>
<feature type="transmembrane region" description="Helical" evidence="2">
    <location>
        <begin position="88"/>
        <end position="112"/>
    </location>
</feature>
<feature type="compositionally biased region" description="Polar residues" evidence="1">
    <location>
        <begin position="228"/>
        <end position="239"/>
    </location>
</feature>
<dbReference type="EMBL" id="ML769519">
    <property type="protein sequence ID" value="KAE9396120.1"/>
    <property type="molecule type" value="Genomic_DNA"/>
</dbReference>
<sequence length="247" mass="28292">MPFSRKLWGFDLNEMRWDAFKGKNMYSRTHYLRRERLIAYQIALNLSIIAEGVATYSMSRYNMLQTHIQQYALTLTPAFVVGLHNDDIIAAEILTLTFGALVSTFFSLDLLLIVQWPRHIYPKWYNYTRMTLAIVLTAGFLAAAIMSTVVVATHSAFITGAPVAMQKQYTDFFFRPPLKYKDWAMNVAYVCLLWISCLFTIASAVIMFISVKHEMKYGETNNVPFMINDENTTNGSQDGPTFIEKSP</sequence>
<keyword evidence="2" id="KW-0812">Transmembrane</keyword>
<feature type="region of interest" description="Disordered" evidence="1">
    <location>
        <begin position="228"/>
        <end position="247"/>
    </location>
</feature>
<gene>
    <name evidence="3" type="ORF">BT96DRAFT_977651</name>
</gene>
<feature type="transmembrane region" description="Helical" evidence="2">
    <location>
        <begin position="37"/>
        <end position="56"/>
    </location>
</feature>
<dbReference type="OrthoDB" id="3596006at2759"/>
<keyword evidence="4" id="KW-1185">Reference proteome</keyword>
<feature type="transmembrane region" description="Helical" evidence="2">
    <location>
        <begin position="132"/>
        <end position="163"/>
    </location>
</feature>
<protein>
    <submittedName>
        <fullName evidence="3">Uncharacterized protein</fullName>
    </submittedName>
</protein>
<reference evidence="3" key="1">
    <citation type="journal article" date="2019" name="Environ. Microbiol.">
        <title>Fungal ecological strategies reflected in gene transcription - a case study of two litter decomposers.</title>
        <authorList>
            <person name="Barbi F."/>
            <person name="Kohler A."/>
            <person name="Barry K."/>
            <person name="Baskaran P."/>
            <person name="Daum C."/>
            <person name="Fauchery L."/>
            <person name="Ihrmark K."/>
            <person name="Kuo A."/>
            <person name="LaButti K."/>
            <person name="Lipzen A."/>
            <person name="Morin E."/>
            <person name="Grigoriev I.V."/>
            <person name="Henrissat B."/>
            <person name="Lindahl B."/>
            <person name="Martin F."/>
        </authorList>
    </citation>
    <scope>NUCLEOTIDE SEQUENCE</scope>
    <source>
        <strain evidence="3">JB14</strain>
    </source>
</reference>